<dbReference type="NCBIfam" id="TIGR04416">
    <property type="entry name" value="group_II_RT_mat"/>
    <property type="match status" value="1"/>
</dbReference>
<dbReference type="AlphaFoldDB" id="W9AKB7"/>
<protein>
    <submittedName>
        <fullName evidence="3">Group II intron-encoded protein LtrA</fullName>
    </submittedName>
</protein>
<comment type="caution">
    <text evidence="3">The sequence shown here is derived from an EMBL/GenBank/DDBJ whole genome shotgun (WGS) entry which is preliminary data.</text>
</comment>
<dbReference type="PANTHER" id="PTHR34047">
    <property type="entry name" value="NUCLEAR INTRON MATURASE 1, MITOCHONDRIAL-RELATED"/>
    <property type="match status" value="1"/>
</dbReference>
<organism evidence="3 4">
    <name type="scientific">Oceanobacillus picturae</name>
    <dbReference type="NCBI Taxonomy" id="171693"/>
    <lineage>
        <taxon>Bacteria</taxon>
        <taxon>Bacillati</taxon>
        <taxon>Bacillota</taxon>
        <taxon>Bacilli</taxon>
        <taxon>Bacillales</taxon>
        <taxon>Bacillaceae</taxon>
        <taxon>Oceanobacillus</taxon>
    </lineage>
</organism>
<dbReference type="EMBL" id="CCAX010000001">
    <property type="protein sequence ID" value="CDO03362.1"/>
    <property type="molecule type" value="Genomic_DNA"/>
</dbReference>
<gene>
    <name evidence="3" type="primary">ltrA_2</name>
    <name evidence="2" type="synonym">ltrA_1</name>
    <name evidence="2" type="ORF">BN988_00988</name>
    <name evidence="3" type="ORF">BN988_01873</name>
</gene>
<dbReference type="PROSITE" id="PS50878">
    <property type="entry name" value="RT_POL"/>
    <property type="match status" value="1"/>
</dbReference>
<dbReference type="SUPFAM" id="SSF56672">
    <property type="entry name" value="DNA/RNA polymerases"/>
    <property type="match status" value="1"/>
</dbReference>
<name>W9AKB7_9BACI</name>
<proteinExistence type="predicted"/>
<dbReference type="InterPro" id="IPR051083">
    <property type="entry name" value="GrpII_Intron_Splice-Mob/Def"/>
</dbReference>
<reference evidence="3 4" key="1">
    <citation type="submission" date="2014-03" db="EMBL/GenBank/DDBJ databases">
        <title>Draft genome sequencing of Oceanobacillus picturae strain S1 isolated from human gut.</title>
        <authorList>
            <person name="Croce O."/>
            <person name="Lagier J.C."/>
            <person name="Raoult D."/>
        </authorList>
    </citation>
    <scope>NUCLEOTIDE SEQUENCE [LARGE SCALE GENOMIC DNA]</scope>
    <source>
        <strain evidence="3 4">S1</strain>
    </source>
</reference>
<dbReference type="Pfam" id="PF08388">
    <property type="entry name" value="GIIM"/>
    <property type="match status" value="1"/>
</dbReference>
<evidence type="ECO:0000313" key="2">
    <source>
        <dbReference type="EMBL" id="CDO02520.1"/>
    </source>
</evidence>
<dbReference type="PANTHER" id="PTHR34047:SF8">
    <property type="entry name" value="PROTEIN YKFC"/>
    <property type="match status" value="1"/>
</dbReference>
<dbReference type="InterPro" id="IPR043502">
    <property type="entry name" value="DNA/RNA_pol_sf"/>
</dbReference>
<evidence type="ECO:0000313" key="4">
    <source>
        <dbReference type="Proteomes" id="UP000028863"/>
    </source>
</evidence>
<evidence type="ECO:0000313" key="3">
    <source>
        <dbReference type="EMBL" id="CDO03362.1"/>
    </source>
</evidence>
<dbReference type="InterPro" id="IPR000477">
    <property type="entry name" value="RT_dom"/>
</dbReference>
<dbReference type="CDD" id="cd01651">
    <property type="entry name" value="RT_G2_intron"/>
    <property type="match status" value="1"/>
</dbReference>
<evidence type="ECO:0000259" key="1">
    <source>
        <dbReference type="PROSITE" id="PS50878"/>
    </source>
</evidence>
<reference evidence="3 4" key="2">
    <citation type="submission" date="2014-03" db="EMBL/GenBank/DDBJ databases">
        <authorList>
            <person name="Urmite Genomes U."/>
        </authorList>
    </citation>
    <scope>NUCLEOTIDE SEQUENCE [LARGE SCALE GENOMIC DNA]</scope>
    <source>
        <strain evidence="3 4">S1</strain>
    </source>
</reference>
<sequence length="348" mass="41639">MWFEAQLEQNLGEIQRLLKQNRYRPEPVLRHYIPKGDGKQKRPLGIPTVRDRIIQQAVRQVMDPLFDRDFYPHSYGFQKGHSQHQALNVVRRAKRSGYEYVVDLDIKSYFDNIPHNQLMERIKNKIADGRVLDLIEMWLKAGVMEDDRFYDTHQGSPQGGVISPLLANIYLDEFDWSMVEADFPVVRFADDAVIFCKSRMQAERAYMEAQWILEQKLHLTMHPTKTRVVHFDEGFRFLGFDFWKDYMVLPEDRVRKFKDKIRQISRRQQGRSTEEMIFKLNEVIRGFANYFKVGNVKKKFERQDEWIRMRVRAYMRKKRSMESNWRIPNKVLTHLGLVSMVDLLTNRS</sequence>
<dbReference type="InterPro" id="IPR013597">
    <property type="entry name" value="Mat_intron_G2"/>
</dbReference>
<dbReference type="eggNOG" id="COG3344">
    <property type="taxonomic scope" value="Bacteria"/>
</dbReference>
<dbReference type="Proteomes" id="UP000028863">
    <property type="component" value="Unassembled WGS sequence"/>
</dbReference>
<dbReference type="EMBL" id="CCAX010000001">
    <property type="protein sequence ID" value="CDO02520.1"/>
    <property type="molecule type" value="Genomic_DNA"/>
</dbReference>
<accession>W9AKB7</accession>
<dbReference type="Pfam" id="PF00078">
    <property type="entry name" value="RVT_1"/>
    <property type="match status" value="1"/>
</dbReference>
<dbReference type="STRING" id="171693.BN988_00988"/>
<feature type="domain" description="Reverse transcriptase" evidence="1">
    <location>
        <begin position="14"/>
        <end position="242"/>
    </location>
</feature>
<dbReference type="InterPro" id="IPR030931">
    <property type="entry name" value="Group_II_RT_mat"/>
</dbReference>
<keyword evidence="4" id="KW-1185">Reference proteome</keyword>